<reference evidence="2 3" key="1">
    <citation type="journal article" date="2019" name="Commun. Biol.">
        <title>The bagworm genome reveals a unique fibroin gene that provides high tensile strength.</title>
        <authorList>
            <person name="Kono N."/>
            <person name="Nakamura H."/>
            <person name="Ohtoshi R."/>
            <person name="Tomita M."/>
            <person name="Numata K."/>
            <person name="Arakawa K."/>
        </authorList>
    </citation>
    <scope>NUCLEOTIDE SEQUENCE [LARGE SCALE GENOMIC DNA]</scope>
</reference>
<sequence>MKWNSESPAIPDNLSFETTCGERILFHGKWFQMKRRRRCTKQASLFAVGCFPLLWVSPSAAIFDLTAFSGSVPAYVGGDVPPFTVWPIGIPVRSTLQKIRFIIYFHI</sequence>
<dbReference type="EMBL" id="BGZK01000962">
    <property type="protein sequence ID" value="GBP66598.1"/>
    <property type="molecule type" value="Genomic_DNA"/>
</dbReference>
<name>A0A4C1XSY3_EUMVA</name>
<proteinExistence type="predicted"/>
<evidence type="ECO:0000313" key="2">
    <source>
        <dbReference type="EMBL" id="GBP66598.1"/>
    </source>
</evidence>
<evidence type="ECO:0000313" key="3">
    <source>
        <dbReference type="Proteomes" id="UP000299102"/>
    </source>
</evidence>
<accession>A0A4C1XSY3</accession>
<keyword evidence="3" id="KW-1185">Reference proteome</keyword>
<comment type="caution">
    <text evidence="2">The sequence shown here is derived from an EMBL/GenBank/DDBJ whole genome shotgun (WGS) entry which is preliminary data.</text>
</comment>
<evidence type="ECO:0000256" key="1">
    <source>
        <dbReference type="SAM" id="Phobius"/>
    </source>
</evidence>
<keyword evidence="1" id="KW-0472">Membrane</keyword>
<organism evidence="2 3">
    <name type="scientific">Eumeta variegata</name>
    <name type="common">Bagworm moth</name>
    <name type="synonym">Eumeta japonica</name>
    <dbReference type="NCBI Taxonomy" id="151549"/>
    <lineage>
        <taxon>Eukaryota</taxon>
        <taxon>Metazoa</taxon>
        <taxon>Ecdysozoa</taxon>
        <taxon>Arthropoda</taxon>
        <taxon>Hexapoda</taxon>
        <taxon>Insecta</taxon>
        <taxon>Pterygota</taxon>
        <taxon>Neoptera</taxon>
        <taxon>Endopterygota</taxon>
        <taxon>Lepidoptera</taxon>
        <taxon>Glossata</taxon>
        <taxon>Ditrysia</taxon>
        <taxon>Tineoidea</taxon>
        <taxon>Psychidae</taxon>
        <taxon>Oiketicinae</taxon>
        <taxon>Eumeta</taxon>
    </lineage>
</organism>
<protein>
    <submittedName>
        <fullName evidence="2">Uncharacterized protein</fullName>
    </submittedName>
</protein>
<feature type="transmembrane region" description="Helical" evidence="1">
    <location>
        <begin position="43"/>
        <end position="63"/>
    </location>
</feature>
<dbReference type="Proteomes" id="UP000299102">
    <property type="component" value="Unassembled WGS sequence"/>
</dbReference>
<keyword evidence="1" id="KW-1133">Transmembrane helix</keyword>
<dbReference type="AlphaFoldDB" id="A0A4C1XSY3"/>
<keyword evidence="1" id="KW-0812">Transmembrane</keyword>
<gene>
    <name evidence="2" type="ORF">EVAR_47854_1</name>
</gene>